<dbReference type="Proteomes" id="UP000288012">
    <property type="component" value="Unassembled WGS sequence"/>
</dbReference>
<dbReference type="GO" id="GO:0005886">
    <property type="term" value="C:plasma membrane"/>
    <property type="evidence" value="ECO:0007669"/>
    <property type="project" value="UniProtKB-SubCell"/>
</dbReference>
<keyword evidence="5" id="KW-0813">Transport</keyword>
<dbReference type="Pfam" id="PF04973">
    <property type="entry name" value="NMN_transporter"/>
    <property type="match status" value="1"/>
</dbReference>
<comment type="caution">
    <text evidence="11">The sequence shown here is derived from an EMBL/GenBank/DDBJ whole genome shotgun (WGS) entry which is preliminary data.</text>
</comment>
<protein>
    <recommendedName>
        <fullName evidence="4">Nicotinamide riboside transporter PnuC</fullName>
    </recommendedName>
</protein>
<dbReference type="AlphaFoldDB" id="A0A3S0VNQ3"/>
<comment type="subcellular location">
    <subcellularLocation>
        <location evidence="2">Cell membrane</location>
        <topology evidence="2">Multi-pass membrane protein</topology>
    </subcellularLocation>
</comment>
<dbReference type="InterPro" id="IPR006419">
    <property type="entry name" value="NMN_transpt_PnuC"/>
</dbReference>
<evidence type="ECO:0000256" key="4">
    <source>
        <dbReference type="ARBA" id="ARBA00017522"/>
    </source>
</evidence>
<feature type="transmembrane region" description="Helical" evidence="10">
    <location>
        <begin position="104"/>
        <end position="124"/>
    </location>
</feature>
<evidence type="ECO:0000256" key="6">
    <source>
        <dbReference type="ARBA" id="ARBA00022475"/>
    </source>
</evidence>
<evidence type="ECO:0000256" key="8">
    <source>
        <dbReference type="ARBA" id="ARBA00022989"/>
    </source>
</evidence>
<evidence type="ECO:0000313" key="12">
    <source>
        <dbReference type="Proteomes" id="UP000288012"/>
    </source>
</evidence>
<comment type="function">
    <text evidence="1">Required for nicotinamide riboside transport across the inner membrane.</text>
</comment>
<evidence type="ECO:0000313" key="11">
    <source>
        <dbReference type="EMBL" id="RUQ89446.1"/>
    </source>
</evidence>
<feature type="transmembrane region" description="Helical" evidence="10">
    <location>
        <begin position="66"/>
        <end position="84"/>
    </location>
</feature>
<feature type="transmembrane region" description="Helical" evidence="10">
    <location>
        <begin position="21"/>
        <end position="39"/>
    </location>
</feature>
<dbReference type="GO" id="GO:0034257">
    <property type="term" value="F:nicotinamide riboside transmembrane transporter activity"/>
    <property type="evidence" value="ECO:0007669"/>
    <property type="project" value="InterPro"/>
</dbReference>
<keyword evidence="6" id="KW-1003">Cell membrane</keyword>
<evidence type="ECO:0000256" key="1">
    <source>
        <dbReference type="ARBA" id="ARBA00002672"/>
    </source>
</evidence>
<dbReference type="NCBIfam" id="TIGR01528">
    <property type="entry name" value="NMN_trans_PnuC"/>
    <property type="match status" value="1"/>
</dbReference>
<name>A0A3S0VNQ3_9GAMM</name>
<evidence type="ECO:0000256" key="5">
    <source>
        <dbReference type="ARBA" id="ARBA00022448"/>
    </source>
</evidence>
<keyword evidence="12" id="KW-1185">Reference proteome</keyword>
<sequence length="221" mass="25597">MLLVKCRNCFYPIGFIGHQHMLIDLFGAITALLATYFFIRRDMKAWMIGLVATSCNAWLYWQKGIFADMCLEIFYFFNFCYGWYLWSQQNELRSKMIPLSLKQLVYVAGGVLILYCIIAGILTISTHSNVPMLDAATTALSITAQCAMCYKLMITWILWFCADCIYVILYYVKDLPFHVMLVLIYMGMAIIGFKTWRKDFASEKNEASHADKQGSRFFNLL</sequence>
<feature type="transmembrane region" description="Helical" evidence="10">
    <location>
        <begin position="152"/>
        <end position="171"/>
    </location>
</feature>
<accession>A0A3S0VNQ3</accession>
<reference evidence="11 12" key="1">
    <citation type="submission" date="2018-12" db="EMBL/GenBank/DDBJ databases">
        <title>Legionella sp,whole genome shotgun sequence.</title>
        <authorList>
            <person name="Wu H."/>
        </authorList>
    </citation>
    <scope>NUCLEOTIDE SEQUENCE [LARGE SCALE GENOMIC DNA]</scope>
    <source>
        <strain evidence="12">km714</strain>
    </source>
</reference>
<keyword evidence="7 10" id="KW-0812">Transmembrane</keyword>
<gene>
    <name evidence="11" type="ORF">EKM59_03335</name>
</gene>
<evidence type="ECO:0000256" key="7">
    <source>
        <dbReference type="ARBA" id="ARBA00022692"/>
    </source>
</evidence>
<keyword evidence="8 10" id="KW-1133">Transmembrane helix</keyword>
<dbReference type="PANTHER" id="PTHR36122:SF2">
    <property type="entry name" value="NICOTINAMIDE RIBOSIDE TRANSPORTER PNUC"/>
    <property type="match status" value="1"/>
</dbReference>
<proteinExistence type="inferred from homology"/>
<evidence type="ECO:0000256" key="3">
    <source>
        <dbReference type="ARBA" id="ARBA00006669"/>
    </source>
</evidence>
<keyword evidence="9 10" id="KW-0472">Membrane</keyword>
<evidence type="ECO:0000256" key="10">
    <source>
        <dbReference type="SAM" id="Phobius"/>
    </source>
</evidence>
<organism evidence="11 12">
    <name type="scientific">Legionella septentrionalis</name>
    <dbReference type="NCBI Taxonomy" id="2498109"/>
    <lineage>
        <taxon>Bacteria</taxon>
        <taxon>Pseudomonadati</taxon>
        <taxon>Pseudomonadota</taxon>
        <taxon>Gammaproteobacteria</taxon>
        <taxon>Legionellales</taxon>
        <taxon>Legionellaceae</taxon>
        <taxon>Legionella</taxon>
    </lineage>
</organism>
<evidence type="ECO:0000256" key="2">
    <source>
        <dbReference type="ARBA" id="ARBA00004651"/>
    </source>
</evidence>
<dbReference type="EMBL" id="RZGR01000007">
    <property type="protein sequence ID" value="RUQ89446.1"/>
    <property type="molecule type" value="Genomic_DNA"/>
</dbReference>
<dbReference type="PANTHER" id="PTHR36122">
    <property type="entry name" value="NICOTINAMIDE RIBOSIDE TRANSPORTER PNUC"/>
    <property type="match status" value="1"/>
</dbReference>
<evidence type="ECO:0000256" key="9">
    <source>
        <dbReference type="ARBA" id="ARBA00023136"/>
    </source>
</evidence>
<comment type="similarity">
    <text evidence="3">Belongs to the nicotinamide ribonucleoside (NR) uptake permease (TC 4.B.1) family.</text>
</comment>
<feature type="transmembrane region" description="Helical" evidence="10">
    <location>
        <begin position="177"/>
        <end position="196"/>
    </location>
</feature>